<evidence type="ECO:0008006" key="5">
    <source>
        <dbReference type="Google" id="ProtNLM"/>
    </source>
</evidence>
<dbReference type="PANTHER" id="PTHR33780">
    <property type="entry name" value="EXPRESSED PROTEIN"/>
    <property type="match status" value="1"/>
</dbReference>
<protein>
    <recommendedName>
        <fullName evidence="5">Transmembrane protein</fullName>
    </recommendedName>
</protein>
<reference evidence="3 4" key="1">
    <citation type="submission" date="2020-08" db="EMBL/GenBank/DDBJ databases">
        <title>Plant Genome Project.</title>
        <authorList>
            <person name="Zhang R.-G."/>
        </authorList>
    </citation>
    <scope>NUCLEOTIDE SEQUENCE [LARGE SCALE GENOMIC DNA]</scope>
    <source>
        <tissue evidence="3">Rhizome</tissue>
    </source>
</reference>
<comment type="caution">
    <text evidence="3">The sequence shown here is derived from an EMBL/GenBank/DDBJ whole genome shotgun (WGS) entry which is preliminary data.</text>
</comment>
<dbReference type="Proteomes" id="UP000734854">
    <property type="component" value="Unassembled WGS sequence"/>
</dbReference>
<feature type="transmembrane region" description="Helical" evidence="2">
    <location>
        <begin position="105"/>
        <end position="123"/>
    </location>
</feature>
<proteinExistence type="predicted"/>
<keyword evidence="2" id="KW-0812">Transmembrane</keyword>
<keyword evidence="4" id="KW-1185">Reference proteome</keyword>
<feature type="compositionally biased region" description="Polar residues" evidence="1">
    <location>
        <begin position="80"/>
        <end position="97"/>
    </location>
</feature>
<name>A0A8J5EYL2_ZINOF</name>
<dbReference type="PANTHER" id="PTHR33780:SF10">
    <property type="entry name" value="TRANSMEMBRANE PROTEIN"/>
    <property type="match status" value="1"/>
</dbReference>
<organism evidence="3 4">
    <name type="scientific">Zingiber officinale</name>
    <name type="common">Ginger</name>
    <name type="synonym">Amomum zingiber</name>
    <dbReference type="NCBI Taxonomy" id="94328"/>
    <lineage>
        <taxon>Eukaryota</taxon>
        <taxon>Viridiplantae</taxon>
        <taxon>Streptophyta</taxon>
        <taxon>Embryophyta</taxon>
        <taxon>Tracheophyta</taxon>
        <taxon>Spermatophyta</taxon>
        <taxon>Magnoliopsida</taxon>
        <taxon>Liliopsida</taxon>
        <taxon>Zingiberales</taxon>
        <taxon>Zingiberaceae</taxon>
        <taxon>Zingiber</taxon>
    </lineage>
</organism>
<feature type="transmembrane region" description="Helical" evidence="2">
    <location>
        <begin position="12"/>
        <end position="32"/>
    </location>
</feature>
<evidence type="ECO:0000313" key="3">
    <source>
        <dbReference type="EMBL" id="KAG6475363.1"/>
    </source>
</evidence>
<dbReference type="EMBL" id="JACMSC010000018">
    <property type="protein sequence ID" value="KAG6475363.1"/>
    <property type="molecule type" value="Genomic_DNA"/>
</dbReference>
<dbReference type="AlphaFoldDB" id="A0A8J5EYL2"/>
<evidence type="ECO:0000256" key="2">
    <source>
        <dbReference type="SAM" id="Phobius"/>
    </source>
</evidence>
<keyword evidence="2" id="KW-0472">Membrane</keyword>
<sequence>MTGDGSGRSARLLLLLLSVSLNLITGTVLRNTQIFPSFDACQPVILVQDVILFVSAIVLVSLDFVRPRSDRSSFFVGLSENPSPSKDSTTASNHSSSGHKTGLKVLLACVGVAILLVLSFFLFKMWQKRKREEQHARLLKLFEEDNELEVELGLRD</sequence>
<evidence type="ECO:0000313" key="4">
    <source>
        <dbReference type="Proteomes" id="UP000734854"/>
    </source>
</evidence>
<feature type="region of interest" description="Disordered" evidence="1">
    <location>
        <begin position="77"/>
        <end position="97"/>
    </location>
</feature>
<feature type="transmembrane region" description="Helical" evidence="2">
    <location>
        <begin position="44"/>
        <end position="65"/>
    </location>
</feature>
<evidence type="ECO:0000256" key="1">
    <source>
        <dbReference type="SAM" id="MobiDB-lite"/>
    </source>
</evidence>
<keyword evidence="2" id="KW-1133">Transmembrane helix</keyword>
<accession>A0A8J5EYL2</accession>
<gene>
    <name evidence="3" type="ORF">ZIOFF_064581</name>
</gene>